<comment type="catalytic activity">
    <reaction evidence="1 6">
        <text>(8S)-3',8-cyclo-7,8-dihydroguanosine 5'-triphosphate = cyclic pyranopterin phosphate + diphosphate</text>
        <dbReference type="Rhea" id="RHEA:49580"/>
        <dbReference type="ChEBI" id="CHEBI:33019"/>
        <dbReference type="ChEBI" id="CHEBI:59648"/>
        <dbReference type="ChEBI" id="CHEBI:131766"/>
        <dbReference type="EC" id="4.6.1.17"/>
    </reaction>
</comment>
<dbReference type="InterPro" id="IPR036522">
    <property type="entry name" value="MoaC_sf"/>
</dbReference>
<feature type="domain" description="Molybdopterin cofactor biosynthesis C (MoaC)" evidence="7">
    <location>
        <begin position="19"/>
        <end position="153"/>
    </location>
</feature>
<organism evidence="8 9">
    <name type="scientific">Candidatus Gallilactobacillus intestinavium</name>
    <dbReference type="NCBI Taxonomy" id="2840838"/>
    <lineage>
        <taxon>Bacteria</taxon>
        <taxon>Bacillati</taxon>
        <taxon>Bacillota</taxon>
        <taxon>Bacilli</taxon>
        <taxon>Lactobacillales</taxon>
        <taxon>Lactobacillaceae</taxon>
        <taxon>Lactobacillaceae incertae sedis</taxon>
        <taxon>Candidatus Gallilactobacillus</taxon>
    </lineage>
</organism>
<dbReference type="CDD" id="cd01420">
    <property type="entry name" value="MoaC_PE"/>
    <property type="match status" value="1"/>
</dbReference>
<dbReference type="SUPFAM" id="SSF55040">
    <property type="entry name" value="Molybdenum cofactor biosynthesis protein C, MoaC"/>
    <property type="match status" value="1"/>
</dbReference>
<dbReference type="InterPro" id="IPR050105">
    <property type="entry name" value="MoCo_biosynth_MoaA/MoaC"/>
</dbReference>
<comment type="subunit">
    <text evidence="6">Homohexamer; trimer of dimers.</text>
</comment>
<dbReference type="InterPro" id="IPR023045">
    <property type="entry name" value="MoaC"/>
</dbReference>
<dbReference type="InterPro" id="IPR002820">
    <property type="entry name" value="Mopterin_CF_biosynth-C_dom"/>
</dbReference>
<sequence length="162" mass="17867">MNKTKDELTHFNGQNRAKMVDVSDKKITNRIAIATGTISMKPETLKRIKEDKIKKGDVLAVAQVAGIMATKKTSELIPMCHLIPLTGADITFKDNQKDKITVTVTVKTKHVTGVEIEALLGCQITLLTIYDMCKAIDRGMLISNVHLVEKDGGKSGHFVYDK</sequence>
<dbReference type="InterPro" id="IPR047594">
    <property type="entry name" value="MoaC_bact/euk"/>
</dbReference>
<feature type="active site" evidence="6">
    <location>
        <position position="131"/>
    </location>
</feature>
<reference evidence="8" key="1">
    <citation type="submission" date="2020-10" db="EMBL/GenBank/DDBJ databases">
        <authorList>
            <person name="Gilroy R."/>
        </authorList>
    </citation>
    <scope>NUCLEOTIDE SEQUENCE</scope>
    <source>
        <strain evidence="8">C6-149</strain>
    </source>
</reference>
<dbReference type="Proteomes" id="UP000823614">
    <property type="component" value="Unassembled WGS sequence"/>
</dbReference>
<evidence type="ECO:0000256" key="3">
    <source>
        <dbReference type="ARBA" id="ARBA00012575"/>
    </source>
</evidence>
<evidence type="ECO:0000256" key="1">
    <source>
        <dbReference type="ARBA" id="ARBA00001637"/>
    </source>
</evidence>
<name>A0A9D9E4X7_9LACO</name>
<evidence type="ECO:0000313" key="9">
    <source>
        <dbReference type="Proteomes" id="UP000823614"/>
    </source>
</evidence>
<keyword evidence="4 6" id="KW-0501">Molybdenum cofactor biosynthesis</keyword>
<dbReference type="GO" id="GO:0006777">
    <property type="term" value="P:Mo-molybdopterin cofactor biosynthetic process"/>
    <property type="evidence" value="ECO:0007669"/>
    <property type="project" value="UniProtKB-UniRule"/>
</dbReference>
<dbReference type="NCBIfam" id="NF006870">
    <property type="entry name" value="PRK09364.1"/>
    <property type="match status" value="1"/>
</dbReference>
<comment type="pathway">
    <text evidence="2 6">Cofactor biosynthesis; molybdopterin biosynthesis.</text>
</comment>
<dbReference type="GO" id="GO:0061799">
    <property type="term" value="F:cyclic pyranopterin monophosphate synthase activity"/>
    <property type="evidence" value="ECO:0007669"/>
    <property type="project" value="UniProtKB-UniRule"/>
</dbReference>
<protein>
    <recommendedName>
        <fullName evidence="3 6">Cyclic pyranopterin monophosphate synthase</fullName>
        <ecNumber evidence="3 6">4.6.1.17</ecNumber>
    </recommendedName>
    <alternativeName>
        <fullName evidence="6">Molybdenum cofactor biosynthesis protein C</fullName>
    </alternativeName>
</protein>
<evidence type="ECO:0000256" key="4">
    <source>
        <dbReference type="ARBA" id="ARBA00023150"/>
    </source>
</evidence>
<feature type="binding site" evidence="6">
    <location>
        <begin position="79"/>
        <end position="81"/>
    </location>
    <ligand>
        <name>substrate</name>
    </ligand>
</feature>
<comment type="function">
    <text evidence="6">Catalyzes the conversion of (8S)-3',8-cyclo-7,8-dihydroguanosine 5'-triphosphate to cyclic pyranopterin monophosphate (cPMP).</text>
</comment>
<evidence type="ECO:0000256" key="2">
    <source>
        <dbReference type="ARBA" id="ARBA00005046"/>
    </source>
</evidence>
<comment type="similarity">
    <text evidence="6">Belongs to the MoaC family.</text>
</comment>
<dbReference type="AlphaFoldDB" id="A0A9D9E4X7"/>
<dbReference type="PANTHER" id="PTHR22960:SF29">
    <property type="entry name" value="CYCLIC PYRANOPTERIN MONOPHOSPHATE SYNTHASE"/>
    <property type="match status" value="1"/>
</dbReference>
<dbReference type="HAMAP" id="MF_01224_B">
    <property type="entry name" value="MoaC_B"/>
    <property type="match status" value="1"/>
</dbReference>
<dbReference type="EC" id="4.6.1.17" evidence="3 6"/>
<evidence type="ECO:0000256" key="6">
    <source>
        <dbReference type="HAMAP-Rule" id="MF_01224"/>
    </source>
</evidence>
<dbReference type="PANTHER" id="PTHR22960">
    <property type="entry name" value="MOLYBDOPTERIN COFACTOR SYNTHESIS PROTEIN A"/>
    <property type="match status" value="1"/>
</dbReference>
<keyword evidence="5 6" id="KW-0456">Lyase</keyword>
<dbReference type="EMBL" id="JADIMP010000017">
    <property type="protein sequence ID" value="MBO8440998.1"/>
    <property type="molecule type" value="Genomic_DNA"/>
</dbReference>
<proteinExistence type="inferred from homology"/>
<dbReference type="NCBIfam" id="TIGR00581">
    <property type="entry name" value="moaC"/>
    <property type="match status" value="1"/>
</dbReference>
<evidence type="ECO:0000256" key="5">
    <source>
        <dbReference type="ARBA" id="ARBA00023239"/>
    </source>
</evidence>
<reference evidence="8" key="2">
    <citation type="journal article" date="2021" name="PeerJ">
        <title>Extensive microbial diversity within the chicken gut microbiome revealed by metagenomics and culture.</title>
        <authorList>
            <person name="Gilroy R."/>
            <person name="Ravi A."/>
            <person name="Getino M."/>
            <person name="Pursley I."/>
            <person name="Horton D.L."/>
            <person name="Alikhan N.F."/>
            <person name="Baker D."/>
            <person name="Gharbi K."/>
            <person name="Hall N."/>
            <person name="Watson M."/>
            <person name="Adriaenssens E.M."/>
            <person name="Foster-Nyarko E."/>
            <person name="Jarju S."/>
            <person name="Secka A."/>
            <person name="Antonio M."/>
            <person name="Oren A."/>
            <person name="Chaudhuri R.R."/>
            <person name="La Ragione R."/>
            <person name="Hildebrand F."/>
            <person name="Pallen M.J."/>
        </authorList>
    </citation>
    <scope>NUCLEOTIDE SEQUENCE</scope>
    <source>
        <strain evidence="8">C6-149</strain>
    </source>
</reference>
<evidence type="ECO:0000313" key="8">
    <source>
        <dbReference type="EMBL" id="MBO8440998.1"/>
    </source>
</evidence>
<feature type="binding site" evidence="6">
    <location>
        <begin position="116"/>
        <end position="117"/>
    </location>
    <ligand>
        <name>substrate</name>
    </ligand>
</feature>
<accession>A0A9D9E4X7</accession>
<dbReference type="Gene3D" id="3.30.70.640">
    <property type="entry name" value="Molybdopterin cofactor biosynthesis C (MoaC) domain"/>
    <property type="match status" value="1"/>
</dbReference>
<dbReference type="Pfam" id="PF01967">
    <property type="entry name" value="MoaC"/>
    <property type="match status" value="1"/>
</dbReference>
<comment type="caution">
    <text evidence="8">The sequence shown here is derived from an EMBL/GenBank/DDBJ whole genome shotgun (WGS) entry which is preliminary data.</text>
</comment>
<gene>
    <name evidence="6 8" type="primary">moaC</name>
    <name evidence="8" type="ORF">IAA89_00900</name>
</gene>
<evidence type="ECO:0000259" key="7">
    <source>
        <dbReference type="Pfam" id="PF01967"/>
    </source>
</evidence>